<keyword evidence="2" id="KW-1185">Reference proteome</keyword>
<dbReference type="EMBL" id="CAJVPI010000188">
    <property type="protein sequence ID" value="CAG8497437.1"/>
    <property type="molecule type" value="Genomic_DNA"/>
</dbReference>
<name>A0A9N8ZJ24_9GLOM</name>
<comment type="caution">
    <text evidence="1">The sequence shown here is derived from an EMBL/GenBank/DDBJ whole genome shotgun (WGS) entry which is preliminary data.</text>
</comment>
<organism evidence="1 2">
    <name type="scientific">Paraglomus brasilianum</name>
    <dbReference type="NCBI Taxonomy" id="144538"/>
    <lineage>
        <taxon>Eukaryota</taxon>
        <taxon>Fungi</taxon>
        <taxon>Fungi incertae sedis</taxon>
        <taxon>Mucoromycota</taxon>
        <taxon>Glomeromycotina</taxon>
        <taxon>Glomeromycetes</taxon>
        <taxon>Paraglomerales</taxon>
        <taxon>Paraglomeraceae</taxon>
        <taxon>Paraglomus</taxon>
    </lineage>
</organism>
<reference evidence="1" key="1">
    <citation type="submission" date="2021-06" db="EMBL/GenBank/DDBJ databases">
        <authorList>
            <person name="Kallberg Y."/>
            <person name="Tangrot J."/>
            <person name="Rosling A."/>
        </authorList>
    </citation>
    <scope>NUCLEOTIDE SEQUENCE</scope>
    <source>
        <strain evidence="1">BR232B</strain>
    </source>
</reference>
<dbReference type="AlphaFoldDB" id="A0A9N8ZJ24"/>
<protein>
    <submittedName>
        <fullName evidence="1">9414_t:CDS:1</fullName>
    </submittedName>
</protein>
<gene>
    <name evidence="1" type="ORF">PBRASI_LOCUS2428</name>
</gene>
<evidence type="ECO:0000313" key="1">
    <source>
        <dbReference type="EMBL" id="CAG8497437.1"/>
    </source>
</evidence>
<sequence>MPESNVSQSGSRRHIPLRYRLSSLTDNQIRTLNRRTARIEDLGGEPWFRHLKVGSLVLCAGITVYMVLYHDWNQDDHVFMPIRRWVDKRKQSFWSLSNEEKQELREQGKNID</sequence>
<dbReference type="OrthoDB" id="192748at2759"/>
<proteinExistence type="predicted"/>
<evidence type="ECO:0000313" key="2">
    <source>
        <dbReference type="Proteomes" id="UP000789739"/>
    </source>
</evidence>
<accession>A0A9N8ZJ24</accession>
<dbReference type="Proteomes" id="UP000789739">
    <property type="component" value="Unassembled WGS sequence"/>
</dbReference>